<evidence type="ECO:0000313" key="4">
    <source>
        <dbReference type="EMBL" id="PIO65221.1"/>
    </source>
</evidence>
<keyword evidence="2" id="KW-0378">Hydrolase</keyword>
<feature type="domain" description="PDEase" evidence="3">
    <location>
        <begin position="1"/>
        <end position="152"/>
    </location>
</feature>
<proteinExistence type="predicted"/>
<name>A0A2G9U4L5_TELCI</name>
<dbReference type="Proteomes" id="UP000230423">
    <property type="component" value="Unassembled WGS sequence"/>
</dbReference>
<dbReference type="GO" id="GO:0046872">
    <property type="term" value="F:metal ion binding"/>
    <property type="evidence" value="ECO:0007669"/>
    <property type="project" value="UniProtKB-KW"/>
</dbReference>
<dbReference type="PANTHER" id="PTHR11347">
    <property type="entry name" value="CYCLIC NUCLEOTIDE PHOSPHODIESTERASE"/>
    <property type="match status" value="1"/>
</dbReference>
<evidence type="ECO:0000259" key="3">
    <source>
        <dbReference type="PROSITE" id="PS51845"/>
    </source>
</evidence>
<dbReference type="GO" id="GO:0004114">
    <property type="term" value="F:3',5'-cyclic-nucleotide phosphodiesterase activity"/>
    <property type="evidence" value="ECO:0007669"/>
    <property type="project" value="InterPro"/>
</dbReference>
<sequence length="152" mass="17288">MFSEHVKTIPAFAFDGLLELSMVGLVANRIEWSKVESYKVFWGNLDSRATLNAVPYHNWSHAFSVAHFCWISLRTPAVLHGLDELERSEGSVLERHHYAQTVQILKMSECNILDQLTRTQYQTVLSHIRDVILATDIAVHLGKVGRIKAMVD</sequence>
<dbReference type="EMBL" id="KZ349184">
    <property type="protein sequence ID" value="PIO65221.1"/>
    <property type="molecule type" value="Genomic_DNA"/>
</dbReference>
<evidence type="ECO:0000313" key="5">
    <source>
        <dbReference type="Proteomes" id="UP000230423"/>
    </source>
</evidence>
<dbReference type="InterPro" id="IPR036971">
    <property type="entry name" value="PDEase_catalytic_dom_sf"/>
</dbReference>
<dbReference type="SUPFAM" id="SSF109604">
    <property type="entry name" value="HD-domain/PDEase-like"/>
    <property type="match status" value="1"/>
</dbReference>
<reference evidence="4 5" key="1">
    <citation type="submission" date="2015-09" db="EMBL/GenBank/DDBJ databases">
        <title>Draft genome of the parasitic nematode Teladorsagia circumcincta isolate WARC Sus (inbred).</title>
        <authorList>
            <person name="Mitreva M."/>
        </authorList>
    </citation>
    <scope>NUCLEOTIDE SEQUENCE [LARGE SCALE GENOMIC DNA]</scope>
    <source>
        <strain evidence="4 5">S</strain>
    </source>
</reference>
<dbReference type="InterPro" id="IPR002073">
    <property type="entry name" value="PDEase_catalytic_dom"/>
</dbReference>
<gene>
    <name evidence="4" type="ORF">TELCIR_13121</name>
</gene>
<dbReference type="OrthoDB" id="295473at2759"/>
<protein>
    <submittedName>
        <fullName evidence="4">3'5'-cyclic nucleotide phosphodiesterase</fullName>
    </submittedName>
</protein>
<dbReference type="Gene3D" id="1.10.1300.10">
    <property type="entry name" value="3'5'-cyclic nucleotide phosphodiesterase, catalytic domain"/>
    <property type="match status" value="2"/>
</dbReference>
<evidence type="ECO:0000256" key="1">
    <source>
        <dbReference type="ARBA" id="ARBA00022723"/>
    </source>
</evidence>
<organism evidence="4 5">
    <name type="scientific">Teladorsagia circumcincta</name>
    <name type="common">Brown stomach worm</name>
    <name type="synonym">Ostertagia circumcincta</name>
    <dbReference type="NCBI Taxonomy" id="45464"/>
    <lineage>
        <taxon>Eukaryota</taxon>
        <taxon>Metazoa</taxon>
        <taxon>Ecdysozoa</taxon>
        <taxon>Nematoda</taxon>
        <taxon>Chromadorea</taxon>
        <taxon>Rhabditida</taxon>
        <taxon>Rhabditina</taxon>
        <taxon>Rhabditomorpha</taxon>
        <taxon>Strongyloidea</taxon>
        <taxon>Trichostrongylidae</taxon>
        <taxon>Teladorsagia</taxon>
    </lineage>
</organism>
<feature type="non-terminal residue" evidence="4">
    <location>
        <position position="152"/>
    </location>
</feature>
<dbReference type="AlphaFoldDB" id="A0A2G9U4L5"/>
<accession>A0A2G9U4L5</accession>
<keyword evidence="1" id="KW-0479">Metal-binding</keyword>
<dbReference type="GO" id="GO:0007165">
    <property type="term" value="P:signal transduction"/>
    <property type="evidence" value="ECO:0007669"/>
    <property type="project" value="InterPro"/>
</dbReference>
<dbReference type="Pfam" id="PF00233">
    <property type="entry name" value="PDEase_I"/>
    <property type="match status" value="1"/>
</dbReference>
<dbReference type="PROSITE" id="PS51845">
    <property type="entry name" value="PDEASE_I_2"/>
    <property type="match status" value="1"/>
</dbReference>
<evidence type="ECO:0000256" key="2">
    <source>
        <dbReference type="ARBA" id="ARBA00022801"/>
    </source>
</evidence>
<keyword evidence="5" id="KW-1185">Reference proteome</keyword>